<gene>
    <name evidence="1" type="ORF">ACFQIC_15500</name>
</gene>
<organism evidence="1 2">
    <name type="scientific">Halobacillus seohaensis</name>
    <dbReference type="NCBI Taxonomy" id="447421"/>
    <lineage>
        <taxon>Bacteria</taxon>
        <taxon>Bacillati</taxon>
        <taxon>Bacillota</taxon>
        <taxon>Bacilli</taxon>
        <taxon>Bacillales</taxon>
        <taxon>Bacillaceae</taxon>
        <taxon>Halobacillus</taxon>
    </lineage>
</organism>
<reference evidence="2" key="1">
    <citation type="journal article" date="2019" name="Int. J. Syst. Evol. Microbiol.">
        <title>The Global Catalogue of Microorganisms (GCM) 10K type strain sequencing project: providing services to taxonomists for standard genome sequencing and annotation.</title>
        <authorList>
            <consortium name="The Broad Institute Genomics Platform"/>
            <consortium name="The Broad Institute Genome Sequencing Center for Infectious Disease"/>
            <person name="Wu L."/>
            <person name="Ma J."/>
        </authorList>
    </citation>
    <scope>NUCLEOTIDE SEQUENCE [LARGE SCALE GENOMIC DNA]</scope>
    <source>
        <strain evidence="2">CGMCC 4.1621</strain>
    </source>
</reference>
<dbReference type="RefSeq" id="WP_204710134.1">
    <property type="nucleotide sequence ID" value="NZ_JBHSZV010000040.1"/>
</dbReference>
<comment type="caution">
    <text evidence="1">The sequence shown here is derived from an EMBL/GenBank/DDBJ whole genome shotgun (WGS) entry which is preliminary data.</text>
</comment>
<dbReference type="EMBL" id="JBHSZV010000040">
    <property type="protein sequence ID" value="MFC7063224.1"/>
    <property type="molecule type" value="Genomic_DNA"/>
</dbReference>
<accession>A0ABW2ELI2</accession>
<protein>
    <submittedName>
        <fullName evidence="1">Uncharacterized protein</fullName>
    </submittedName>
</protein>
<sequence>MIDKRHDAKEALVQQVKEEGVLWKDYVNDYGEQGAKVVKKGNSCASFAKPIASGATICNQLQGGLLIEG</sequence>
<dbReference type="Proteomes" id="UP001596410">
    <property type="component" value="Unassembled WGS sequence"/>
</dbReference>
<name>A0ABW2ELI2_9BACI</name>
<evidence type="ECO:0000313" key="1">
    <source>
        <dbReference type="EMBL" id="MFC7063224.1"/>
    </source>
</evidence>
<keyword evidence="2" id="KW-1185">Reference proteome</keyword>
<proteinExistence type="predicted"/>
<evidence type="ECO:0000313" key="2">
    <source>
        <dbReference type="Proteomes" id="UP001596410"/>
    </source>
</evidence>